<feature type="domain" description="Glycosyltransferase subfamily 4-like N-terminal" evidence="2">
    <location>
        <begin position="25"/>
        <end position="168"/>
    </location>
</feature>
<reference evidence="3 4" key="1">
    <citation type="journal article" date="2016" name="Nat. Commun.">
        <title>Thousands of microbial genomes shed light on interconnected biogeochemical processes in an aquifer system.</title>
        <authorList>
            <person name="Anantharaman K."/>
            <person name="Brown C.T."/>
            <person name="Hug L.A."/>
            <person name="Sharon I."/>
            <person name="Castelle C.J."/>
            <person name="Probst A.J."/>
            <person name="Thomas B.C."/>
            <person name="Singh A."/>
            <person name="Wilkins M.J."/>
            <person name="Karaoz U."/>
            <person name="Brodie E.L."/>
            <person name="Williams K.H."/>
            <person name="Hubbard S.S."/>
            <person name="Banfield J.F."/>
        </authorList>
    </citation>
    <scope>NUCLEOTIDE SEQUENCE [LARGE SCALE GENOMIC DNA]</scope>
</reference>
<name>A0A1F7GES8_9BACT</name>
<dbReference type="CDD" id="cd03802">
    <property type="entry name" value="GT4_AviGT4-like"/>
    <property type="match status" value="1"/>
</dbReference>
<dbReference type="EMBL" id="MFZG01000008">
    <property type="protein sequence ID" value="OGK17428.1"/>
    <property type="molecule type" value="Genomic_DNA"/>
</dbReference>
<proteinExistence type="predicted"/>
<evidence type="ECO:0000313" key="4">
    <source>
        <dbReference type="Proteomes" id="UP000177208"/>
    </source>
</evidence>
<dbReference type="SUPFAM" id="SSF53756">
    <property type="entry name" value="UDP-Glycosyltransferase/glycogen phosphorylase"/>
    <property type="match status" value="1"/>
</dbReference>
<dbReference type="Pfam" id="PF13439">
    <property type="entry name" value="Glyco_transf_4"/>
    <property type="match status" value="1"/>
</dbReference>
<evidence type="ECO:0000259" key="2">
    <source>
        <dbReference type="Pfam" id="PF13439"/>
    </source>
</evidence>
<dbReference type="Proteomes" id="UP000177208">
    <property type="component" value="Unassembled WGS sequence"/>
</dbReference>
<evidence type="ECO:0008006" key="5">
    <source>
        <dbReference type="Google" id="ProtNLM"/>
    </source>
</evidence>
<comment type="caution">
    <text evidence="3">The sequence shown here is derived from an EMBL/GenBank/DDBJ whole genome shotgun (WGS) entry which is preliminary data.</text>
</comment>
<dbReference type="InterPro" id="IPR001296">
    <property type="entry name" value="Glyco_trans_1"/>
</dbReference>
<dbReference type="GO" id="GO:0016757">
    <property type="term" value="F:glycosyltransferase activity"/>
    <property type="evidence" value="ECO:0007669"/>
    <property type="project" value="InterPro"/>
</dbReference>
<evidence type="ECO:0000313" key="3">
    <source>
        <dbReference type="EMBL" id="OGK17428.1"/>
    </source>
</evidence>
<organism evidence="3 4">
    <name type="scientific">Candidatus Roizmanbacteria bacterium RIFCSPHIGHO2_01_FULL_39_12c</name>
    <dbReference type="NCBI Taxonomy" id="1802031"/>
    <lineage>
        <taxon>Bacteria</taxon>
        <taxon>Candidatus Roizmaniibacteriota</taxon>
    </lineage>
</organism>
<protein>
    <recommendedName>
        <fullName evidence="5">Glycosyl transferase family 1 domain-containing protein</fullName>
    </recommendedName>
</protein>
<dbReference type="PANTHER" id="PTHR12526:SF595">
    <property type="entry name" value="BLL5217 PROTEIN"/>
    <property type="match status" value="1"/>
</dbReference>
<dbReference type="PANTHER" id="PTHR12526">
    <property type="entry name" value="GLYCOSYLTRANSFERASE"/>
    <property type="match status" value="1"/>
</dbReference>
<dbReference type="Gene3D" id="3.40.50.2000">
    <property type="entry name" value="Glycogen Phosphorylase B"/>
    <property type="match status" value="2"/>
</dbReference>
<dbReference type="InterPro" id="IPR028098">
    <property type="entry name" value="Glyco_trans_4-like_N"/>
</dbReference>
<evidence type="ECO:0000259" key="1">
    <source>
        <dbReference type="Pfam" id="PF00534"/>
    </source>
</evidence>
<sequence>MRILIVSTLKRKVTADETASRSQIIYKLAYGLVKKDHEVSLLGTGDSLIPGVNTISVLEKGWVDLPSVENPFFLEISSLIQLLKKIVEIQDRFDIIHNHLYPEFFTPLIEKELTKPMVTTVHVQATDFIDTTLSLFRKTKFVSISQAHRSLFLKTRMDKVIYNGVDTDLFSFREKKEDYLLWIGRLSKAKNKAGTFMDPKGIRWAIKLARETDSRLILTGNVEDQQFFEVDVKPYLNDKITWHGPVSMKQELPHKEIAGLMQKAKAFLMTVNWYEPFGLVMAEAMACGTPVIGFDRGSVKELVKDGKTGFVVLPGEGVEGLKKALTKIGQINPQDCRNHIVNNFSVEKMIDNYEKYYNQILKA</sequence>
<dbReference type="Pfam" id="PF00534">
    <property type="entry name" value="Glycos_transf_1"/>
    <property type="match status" value="1"/>
</dbReference>
<accession>A0A1F7GES8</accession>
<feature type="domain" description="Glycosyl transferase family 1" evidence="1">
    <location>
        <begin position="175"/>
        <end position="329"/>
    </location>
</feature>
<dbReference type="AlphaFoldDB" id="A0A1F7GES8"/>
<gene>
    <name evidence="3" type="ORF">A2774_05460</name>
</gene>